<name>A0ABQ9HY39_9NEOP</name>
<keyword evidence="3" id="KW-0964">Secreted</keyword>
<evidence type="ECO:0000256" key="4">
    <source>
        <dbReference type="RuleBase" id="RU004262"/>
    </source>
</evidence>
<evidence type="ECO:0000256" key="1">
    <source>
        <dbReference type="ARBA" id="ARBA00004613"/>
    </source>
</evidence>
<dbReference type="SUPFAM" id="SSF53474">
    <property type="entry name" value="alpha/beta-Hydrolases"/>
    <property type="match status" value="1"/>
</dbReference>
<feature type="compositionally biased region" description="Polar residues" evidence="5">
    <location>
        <begin position="164"/>
        <end position="173"/>
    </location>
</feature>
<dbReference type="InterPro" id="IPR029058">
    <property type="entry name" value="AB_hydrolase_fold"/>
</dbReference>
<comment type="caution">
    <text evidence="7">The sequence shown here is derived from an EMBL/GenBank/DDBJ whole genome shotgun (WGS) entry which is preliminary data.</text>
</comment>
<dbReference type="InterPro" id="IPR000734">
    <property type="entry name" value="TAG_lipase"/>
</dbReference>
<dbReference type="CDD" id="cd00741">
    <property type="entry name" value="Lipase"/>
    <property type="match status" value="1"/>
</dbReference>
<accession>A0ABQ9HY39</accession>
<evidence type="ECO:0000256" key="2">
    <source>
        <dbReference type="ARBA" id="ARBA00010701"/>
    </source>
</evidence>
<dbReference type="Gene3D" id="3.30.420.10">
    <property type="entry name" value="Ribonuclease H-like superfamily/Ribonuclease H"/>
    <property type="match status" value="1"/>
</dbReference>
<dbReference type="InterPro" id="IPR036397">
    <property type="entry name" value="RNaseH_sf"/>
</dbReference>
<feature type="region of interest" description="Disordered" evidence="5">
    <location>
        <begin position="157"/>
        <end position="180"/>
    </location>
</feature>
<protein>
    <recommendedName>
        <fullName evidence="6">Lipase domain-containing protein</fullName>
    </recommendedName>
</protein>
<feature type="compositionally biased region" description="Basic and acidic residues" evidence="5">
    <location>
        <begin position="20"/>
        <end position="30"/>
    </location>
</feature>
<evidence type="ECO:0000313" key="8">
    <source>
        <dbReference type="Proteomes" id="UP001159363"/>
    </source>
</evidence>
<evidence type="ECO:0000256" key="5">
    <source>
        <dbReference type="SAM" id="MobiDB-lite"/>
    </source>
</evidence>
<dbReference type="EMBL" id="JARBHB010000003">
    <property type="protein sequence ID" value="KAJ8889279.1"/>
    <property type="molecule type" value="Genomic_DNA"/>
</dbReference>
<keyword evidence="8" id="KW-1185">Reference proteome</keyword>
<sequence length="674" mass="74451">MQVQEETGDPRENPPTTGVLRHDSHERKFGSDSVGNRARFAMVAISISHKHCFLTKRGGAVVTRWTCIREYPGSIPGPDISMIVGVQSSRVHFIGHSLGAHIGGYAGHNLHSQHDFKLGRITGENHSLQLHSTKMIIKFVFANQIGTGMKGLGKREIPEKTRRPTTSSDTIPTCGNPVTRPGIEPGPPKWEASVLIAQPPWPLSWKGEGEFISKLFPVIILLEINALYSTHHNPAFDKPSRTAFVNSSSVRSSIETAKLSLSLGERTHSTVSWRWLVAGMDPAAPHFSGTLPEVRLDPTDADFVDVIHSDISKFITGGFGMGEPTGHVDFYPNGGEDQPGCDESVSSYFSLGTGFVEGFRRLIGCNHIRSYEYFTESVNSGRNCSFMAVECSSWEEYQRGACFACSTGDESLCAPLGFHADSFLAGARRATRDRVKLFLTTGSAAPHCRLDVTTSDVLHKHDTYVPCYGTYDHQYLNVQDPLGFLEDVPLHVRQNTWFQHDGAPTQFSLAWIGRSGPIAWPARSPDLTPLDYFLWGHMMGVIYETHVESEEDLLVRIMAAADVGHGTHKYVLQANSDTALVYSLSTVYPSLLTTFEATVAERLDCTPPTKANRVRYPVWVTPRFSQVGIMQRDSSGRLVFSEISRFPYTLILTLLHTHLTSPSSALKTSMLRAA</sequence>
<evidence type="ECO:0000256" key="3">
    <source>
        <dbReference type="ARBA" id="ARBA00022525"/>
    </source>
</evidence>
<dbReference type="Pfam" id="PF00151">
    <property type="entry name" value="Lipase"/>
    <property type="match status" value="2"/>
</dbReference>
<proteinExistence type="inferred from homology"/>
<feature type="region of interest" description="Disordered" evidence="5">
    <location>
        <begin position="1"/>
        <end position="32"/>
    </location>
</feature>
<gene>
    <name evidence="7" type="ORF">PR048_008777</name>
</gene>
<comment type="subcellular location">
    <subcellularLocation>
        <location evidence="1">Secreted</location>
    </subcellularLocation>
</comment>
<comment type="similarity">
    <text evidence="2 4">Belongs to the AB hydrolase superfamily. Lipase family.</text>
</comment>
<dbReference type="InterPro" id="IPR013818">
    <property type="entry name" value="Lipase"/>
</dbReference>
<dbReference type="Proteomes" id="UP001159363">
    <property type="component" value="Chromosome 3"/>
</dbReference>
<reference evidence="7 8" key="1">
    <citation type="submission" date="2023-02" db="EMBL/GenBank/DDBJ databases">
        <title>LHISI_Scaffold_Assembly.</title>
        <authorList>
            <person name="Stuart O.P."/>
            <person name="Cleave R."/>
            <person name="Magrath M.J.L."/>
            <person name="Mikheyev A.S."/>
        </authorList>
    </citation>
    <scope>NUCLEOTIDE SEQUENCE [LARGE SCALE GENOMIC DNA]</scope>
    <source>
        <strain evidence="7">Daus_M_001</strain>
        <tissue evidence="7">Leg muscle</tissue>
    </source>
</reference>
<dbReference type="PANTHER" id="PTHR11610">
    <property type="entry name" value="LIPASE"/>
    <property type="match status" value="1"/>
</dbReference>
<organism evidence="7 8">
    <name type="scientific">Dryococelus australis</name>
    <dbReference type="NCBI Taxonomy" id="614101"/>
    <lineage>
        <taxon>Eukaryota</taxon>
        <taxon>Metazoa</taxon>
        <taxon>Ecdysozoa</taxon>
        <taxon>Arthropoda</taxon>
        <taxon>Hexapoda</taxon>
        <taxon>Insecta</taxon>
        <taxon>Pterygota</taxon>
        <taxon>Neoptera</taxon>
        <taxon>Polyneoptera</taxon>
        <taxon>Phasmatodea</taxon>
        <taxon>Verophasmatodea</taxon>
        <taxon>Anareolatae</taxon>
        <taxon>Phasmatidae</taxon>
        <taxon>Eurycanthinae</taxon>
        <taxon>Dryococelus</taxon>
    </lineage>
</organism>
<feature type="domain" description="Lipase" evidence="6">
    <location>
        <begin position="84"/>
        <end position="123"/>
    </location>
</feature>
<dbReference type="Gene3D" id="3.40.50.1820">
    <property type="entry name" value="alpha/beta hydrolase"/>
    <property type="match status" value="1"/>
</dbReference>
<evidence type="ECO:0000313" key="7">
    <source>
        <dbReference type="EMBL" id="KAJ8889279.1"/>
    </source>
</evidence>
<feature type="domain" description="Lipase" evidence="6">
    <location>
        <begin position="277"/>
        <end position="446"/>
    </location>
</feature>
<evidence type="ECO:0000259" key="6">
    <source>
        <dbReference type="Pfam" id="PF00151"/>
    </source>
</evidence>